<protein>
    <submittedName>
        <fullName evidence="9">RING-H2 finger ATL48</fullName>
    </submittedName>
</protein>
<feature type="transmembrane region" description="Helical" evidence="7">
    <location>
        <begin position="51"/>
        <end position="74"/>
    </location>
</feature>
<evidence type="ECO:0000313" key="9">
    <source>
        <dbReference type="EMBL" id="PRW34010.1"/>
    </source>
</evidence>
<reference evidence="9 10" key="1">
    <citation type="journal article" date="2018" name="Plant J.">
        <title>Genome sequences of Chlorella sorokiniana UTEX 1602 and Micractinium conductrix SAG 241.80: implications to maltose excretion by a green alga.</title>
        <authorList>
            <person name="Arriola M.B."/>
            <person name="Velmurugan N."/>
            <person name="Zhang Y."/>
            <person name="Plunkett M.H."/>
            <person name="Hondzo H."/>
            <person name="Barney B.M."/>
        </authorList>
    </citation>
    <scope>NUCLEOTIDE SEQUENCE [LARGE SCALE GENOMIC DNA]</scope>
    <source>
        <strain evidence="10">UTEX 1602</strain>
    </source>
</reference>
<dbReference type="InterPro" id="IPR007667">
    <property type="entry name" value="Hypoxia_induced_domain"/>
</dbReference>
<comment type="subcellular location">
    <subcellularLocation>
        <location evidence="1">Mitochondrion membrane</location>
    </subcellularLocation>
</comment>
<evidence type="ECO:0000256" key="1">
    <source>
        <dbReference type="ARBA" id="ARBA00004325"/>
    </source>
</evidence>
<comment type="caution">
    <text evidence="9">The sequence shown here is derived from an EMBL/GenBank/DDBJ whole genome shotgun (WGS) entry which is preliminary data.</text>
</comment>
<evidence type="ECO:0000256" key="6">
    <source>
        <dbReference type="SAM" id="MobiDB-lite"/>
    </source>
</evidence>
<feature type="transmembrane region" description="Helical" evidence="7">
    <location>
        <begin position="20"/>
        <end position="39"/>
    </location>
</feature>
<feature type="domain" description="HIG1" evidence="8">
    <location>
        <begin position="1"/>
        <end position="83"/>
    </location>
</feature>
<feature type="region of interest" description="Disordered" evidence="6">
    <location>
        <begin position="510"/>
        <end position="529"/>
    </location>
</feature>
<dbReference type="PANTHER" id="PTHR12297:SF3">
    <property type="entry name" value="HIG1 DOMAIN FAMILY MEMBER 1A"/>
    <property type="match status" value="1"/>
</dbReference>
<evidence type="ECO:0000256" key="4">
    <source>
        <dbReference type="ARBA" id="ARBA00023128"/>
    </source>
</evidence>
<name>A0A2P6TI97_CHLSO</name>
<evidence type="ECO:0000259" key="8">
    <source>
        <dbReference type="PROSITE" id="PS51503"/>
    </source>
</evidence>
<dbReference type="GO" id="GO:0031966">
    <property type="term" value="C:mitochondrial membrane"/>
    <property type="evidence" value="ECO:0007669"/>
    <property type="project" value="UniProtKB-SubCell"/>
</dbReference>
<dbReference type="Proteomes" id="UP000239899">
    <property type="component" value="Unassembled WGS sequence"/>
</dbReference>
<organism evidence="9 10">
    <name type="scientific">Chlorella sorokiniana</name>
    <name type="common">Freshwater green alga</name>
    <dbReference type="NCBI Taxonomy" id="3076"/>
    <lineage>
        <taxon>Eukaryota</taxon>
        <taxon>Viridiplantae</taxon>
        <taxon>Chlorophyta</taxon>
        <taxon>core chlorophytes</taxon>
        <taxon>Trebouxiophyceae</taxon>
        <taxon>Chlorellales</taxon>
        <taxon>Chlorellaceae</taxon>
        <taxon>Chlorella clade</taxon>
        <taxon>Chlorella</taxon>
    </lineage>
</organism>
<dbReference type="PROSITE" id="PS51503">
    <property type="entry name" value="HIG1"/>
    <property type="match status" value="1"/>
</dbReference>
<proteinExistence type="predicted"/>
<dbReference type="AlphaFoldDB" id="A0A2P6TI97"/>
<evidence type="ECO:0000256" key="7">
    <source>
        <dbReference type="SAM" id="Phobius"/>
    </source>
</evidence>
<dbReference type="STRING" id="3076.A0A2P6TI97"/>
<feature type="transmembrane region" description="Helical" evidence="7">
    <location>
        <begin position="201"/>
        <end position="224"/>
    </location>
</feature>
<keyword evidence="5 7" id="KW-0472">Membrane</keyword>
<evidence type="ECO:0000256" key="5">
    <source>
        <dbReference type="ARBA" id="ARBA00023136"/>
    </source>
</evidence>
<feature type="transmembrane region" description="Helical" evidence="7">
    <location>
        <begin position="122"/>
        <end position="139"/>
    </location>
</feature>
<gene>
    <name evidence="9" type="ORF">C2E21_7386</name>
</gene>
<sequence length="559" mass="60301">MEHHAPPSEIIPHKRKRNPWVLVGSAATAGVLLGGLVAFKNGNSVLAQHFMRARIVTQGITVAIMIASGGYLATAVQSGMLSQAEIAELRAVRKLYAWAVFAHTAGQVAPLLAWATLPADELAQRVGSIFLMLVFNLLLHVAPRFYLCHSTQLQIALRLLYYAFPLLRKPRGIQGTLNEEPTPGVVGAVLDTLRVAWGSRLVAVLMAALITPLHVLPLLPHLLLQVYAIAMVRNNSSLCTAPLLAHPLTQQRLQRLYRWMDMLLVALPNGALLLPGRATASTAQRPSLLNEAGSSQAATASRQAVQAEQLSQTAATELRIVCKLSAWAVFAHVAGQTAPLLAWATLPAAELAQRVGSILLMLAFHLLLFAAPRFYLRHSTQLQIALRLLYFSFPLMRKPRGIQGALNGRPTPGAAGALLDVLRVAWGSRIVAVLPTSLITPLDILPLVPHLILQVYAIAMVRSNSSLCAAPLLAHPITRQRLRRLYHWMDVLLLVLPSGALLLPGKATDSLTQQTKPGDDSDSSSQQPHAAMAQCEGALNFLAAVLGLLLPLLTTAKLS</sequence>
<dbReference type="InterPro" id="IPR050355">
    <property type="entry name" value="RCF1"/>
</dbReference>
<dbReference type="EMBL" id="LHPG02000015">
    <property type="protein sequence ID" value="PRW34010.1"/>
    <property type="molecule type" value="Genomic_DNA"/>
</dbReference>
<keyword evidence="10" id="KW-1185">Reference proteome</keyword>
<dbReference type="Gene3D" id="6.10.140.1320">
    <property type="match status" value="1"/>
</dbReference>
<accession>A0A2P6TI97</accession>
<feature type="transmembrane region" description="Helical" evidence="7">
    <location>
        <begin position="95"/>
        <end position="116"/>
    </location>
</feature>
<keyword evidence="4" id="KW-0496">Mitochondrion</keyword>
<dbReference type="PANTHER" id="PTHR12297">
    <property type="entry name" value="HYPOXIA-INDUCBILE GENE 1 HIG1 -RELATED"/>
    <property type="match status" value="1"/>
</dbReference>
<keyword evidence="2 7" id="KW-0812">Transmembrane</keyword>
<dbReference type="Pfam" id="PF04588">
    <property type="entry name" value="HIG_1_N"/>
    <property type="match status" value="1"/>
</dbReference>
<evidence type="ECO:0000256" key="2">
    <source>
        <dbReference type="ARBA" id="ARBA00022692"/>
    </source>
</evidence>
<keyword evidence="3 7" id="KW-1133">Transmembrane helix</keyword>
<evidence type="ECO:0000256" key="3">
    <source>
        <dbReference type="ARBA" id="ARBA00022989"/>
    </source>
</evidence>
<dbReference type="OrthoDB" id="6604018at2759"/>
<evidence type="ECO:0000313" key="10">
    <source>
        <dbReference type="Proteomes" id="UP000239899"/>
    </source>
</evidence>